<comment type="similarity">
    <text evidence="1">Belongs to the enoyl-CoA hydratase/isomerase family.</text>
</comment>
<comment type="caution">
    <text evidence="3">The sequence shown here is derived from an EMBL/GenBank/DDBJ whole genome shotgun (WGS) entry which is preliminary data.</text>
</comment>
<dbReference type="Proteomes" id="UP000272560">
    <property type="component" value="Unassembled WGS sequence"/>
</dbReference>
<gene>
    <name evidence="3" type="ORF">D6T63_16310</name>
</gene>
<evidence type="ECO:0000259" key="2">
    <source>
        <dbReference type="Pfam" id="PF01575"/>
    </source>
</evidence>
<dbReference type="PANTHER" id="PTHR43841">
    <property type="entry name" value="3-HYDROXYACYL-THIOESTER DEHYDRATASE HTDX-RELATED"/>
    <property type="match status" value="1"/>
</dbReference>
<sequence>MNGALPAEVELTTVPGLAGLYRQALALAVRRKVGLLPTPSVLPAVRHRVGGVAVDLGGLTRFQHLLGSAARDVLPSAYLHTLAFPVAMSVLTRADFPLPLLGMVHLSNEVHQDRQVSAFEKLDVVSWSEGLRPHPAGLQVDLVTEIGVDGIRVWSGRSVYLARGMRLETPDPRERGPKDRPAFSRPATTGLWRLDADTGRRYAAVSGDWNPIHLSGLTARALGMKTAIAHGMYLAARMVDEAVPAPAGPLVWRINFASPVLLPGAVTTSFLHRGTPDDERVDVVGWSAARQRLHFTGWVRAE</sequence>
<accession>A0A3A5MAA7</accession>
<dbReference type="AlphaFoldDB" id="A0A3A5MAA7"/>
<reference evidence="3 4" key="1">
    <citation type="submission" date="2018-09" db="EMBL/GenBank/DDBJ databases">
        <title>Novel species of Arthrobacter.</title>
        <authorList>
            <person name="Liu Q."/>
            <person name="Xin Y.-H."/>
        </authorList>
    </citation>
    <scope>NUCLEOTIDE SEQUENCE [LARGE SCALE GENOMIC DNA]</scope>
    <source>
        <strain evidence="3 4">Hz2</strain>
    </source>
</reference>
<dbReference type="Gene3D" id="3.10.129.10">
    <property type="entry name" value="Hotdog Thioesterase"/>
    <property type="match status" value="1"/>
</dbReference>
<evidence type="ECO:0000313" key="3">
    <source>
        <dbReference type="EMBL" id="RJT76484.1"/>
    </source>
</evidence>
<dbReference type="GO" id="GO:0005835">
    <property type="term" value="C:fatty acid synthase complex"/>
    <property type="evidence" value="ECO:0007669"/>
    <property type="project" value="InterPro"/>
</dbReference>
<evidence type="ECO:0000313" key="4">
    <source>
        <dbReference type="Proteomes" id="UP000272560"/>
    </source>
</evidence>
<dbReference type="Pfam" id="PF01575">
    <property type="entry name" value="MaoC_dehydratas"/>
    <property type="match status" value="1"/>
</dbReference>
<dbReference type="GO" id="GO:0004312">
    <property type="term" value="F:fatty acid synthase activity"/>
    <property type="evidence" value="ECO:0007669"/>
    <property type="project" value="InterPro"/>
</dbReference>
<dbReference type="InterPro" id="IPR029069">
    <property type="entry name" value="HotDog_dom_sf"/>
</dbReference>
<dbReference type="GO" id="GO:0006633">
    <property type="term" value="P:fatty acid biosynthetic process"/>
    <property type="evidence" value="ECO:0007669"/>
    <property type="project" value="InterPro"/>
</dbReference>
<keyword evidence="4" id="KW-1185">Reference proteome</keyword>
<evidence type="ECO:0000256" key="1">
    <source>
        <dbReference type="ARBA" id="ARBA00005254"/>
    </source>
</evidence>
<dbReference type="PRINTS" id="PR01483">
    <property type="entry name" value="FASYNTHASE"/>
</dbReference>
<dbReference type="EMBL" id="QZVT01000011">
    <property type="protein sequence ID" value="RJT76484.1"/>
    <property type="molecule type" value="Genomic_DNA"/>
</dbReference>
<dbReference type="SUPFAM" id="SSF54637">
    <property type="entry name" value="Thioesterase/thiol ester dehydrase-isomerase"/>
    <property type="match status" value="1"/>
</dbReference>
<name>A0A3A5MAA7_9MICC</name>
<protein>
    <recommendedName>
        <fullName evidence="2">MaoC-like domain-containing protein</fullName>
    </recommendedName>
</protein>
<proteinExistence type="inferred from homology"/>
<feature type="domain" description="MaoC-like" evidence="2">
    <location>
        <begin position="190"/>
        <end position="276"/>
    </location>
</feature>
<organism evidence="3 4">
    <name type="scientific">Arthrobacter cheniae</name>
    <dbReference type="NCBI Taxonomy" id="1258888"/>
    <lineage>
        <taxon>Bacteria</taxon>
        <taxon>Bacillati</taxon>
        <taxon>Actinomycetota</taxon>
        <taxon>Actinomycetes</taxon>
        <taxon>Micrococcales</taxon>
        <taxon>Micrococcaceae</taxon>
        <taxon>Arthrobacter</taxon>
    </lineage>
</organism>
<dbReference type="InterPro" id="IPR002539">
    <property type="entry name" value="MaoC-like_dom"/>
</dbReference>
<dbReference type="InterPro" id="IPR003965">
    <property type="entry name" value="Fatty_acid_synthase"/>
</dbReference>
<dbReference type="PANTHER" id="PTHR43841:SF3">
    <property type="entry name" value="(3R)-HYDROXYACYL-ACP DEHYDRATASE SUBUNIT HADB"/>
    <property type="match status" value="1"/>
</dbReference>